<dbReference type="Proteomes" id="UP000659904">
    <property type="component" value="Unassembled WGS sequence"/>
</dbReference>
<feature type="transmembrane region" description="Helical" evidence="1">
    <location>
        <begin position="6"/>
        <end position="24"/>
    </location>
</feature>
<sequence length="287" mass="30579">MKGRQVLTVLVILVVVFGVGGYLARQQFDGKLELPRLGAPKCVARADGEVRLDPEQMANAATIAAVGIARNVPDRAVVVALATALQESKLRNLEHLGEGNDHDSLGLFQQRPSQGWGTATQIMDPRHAARRFYTSLTKVKGWQKMRVTEAAQRVQRSAYPEAYEKWADDATVLAKVLTGQQAGGVTCDTYGSDAADDAATSTVLADLIKADFGAKAKGVTIEGTALRVPAANSKAGWQFAHWLVAHAPLTGVTRVTYADQQWSAGDSAWSNAEKVAEQVVAQAVAGG</sequence>
<gene>
    <name evidence="2" type="ORF">Cci01nite_08050</name>
</gene>
<evidence type="ECO:0000256" key="1">
    <source>
        <dbReference type="SAM" id="Phobius"/>
    </source>
</evidence>
<accession>A0A8J3NXD4</accession>
<comment type="caution">
    <text evidence="2">The sequence shown here is derived from an EMBL/GenBank/DDBJ whole genome shotgun (WGS) entry which is preliminary data.</text>
</comment>
<keyword evidence="1" id="KW-1133">Transmembrane helix</keyword>
<protein>
    <submittedName>
        <fullName evidence="2">Uncharacterized protein</fullName>
    </submittedName>
</protein>
<dbReference type="EMBL" id="BONH01000001">
    <property type="protein sequence ID" value="GIF95711.1"/>
    <property type="molecule type" value="Genomic_DNA"/>
</dbReference>
<keyword evidence="3" id="KW-1185">Reference proteome</keyword>
<name>A0A8J3NXD4_9ACTN</name>
<evidence type="ECO:0000313" key="3">
    <source>
        <dbReference type="Proteomes" id="UP000659904"/>
    </source>
</evidence>
<dbReference type="AlphaFoldDB" id="A0A8J3NXD4"/>
<dbReference type="RefSeq" id="WP_120316502.1">
    <property type="nucleotide sequence ID" value="NZ_BONH01000001.1"/>
</dbReference>
<evidence type="ECO:0000313" key="2">
    <source>
        <dbReference type="EMBL" id="GIF95711.1"/>
    </source>
</evidence>
<keyword evidence="1" id="KW-0472">Membrane</keyword>
<keyword evidence="1" id="KW-0812">Transmembrane</keyword>
<organism evidence="2 3">
    <name type="scientific">Catellatospora citrea</name>
    <dbReference type="NCBI Taxonomy" id="53366"/>
    <lineage>
        <taxon>Bacteria</taxon>
        <taxon>Bacillati</taxon>
        <taxon>Actinomycetota</taxon>
        <taxon>Actinomycetes</taxon>
        <taxon>Micromonosporales</taxon>
        <taxon>Micromonosporaceae</taxon>
        <taxon>Catellatospora</taxon>
    </lineage>
</organism>
<proteinExistence type="predicted"/>
<reference evidence="2 3" key="1">
    <citation type="submission" date="2021-01" db="EMBL/GenBank/DDBJ databases">
        <title>Whole genome shotgun sequence of Catellatospora citrea NBRC 14495.</title>
        <authorList>
            <person name="Komaki H."/>
            <person name="Tamura T."/>
        </authorList>
    </citation>
    <scope>NUCLEOTIDE SEQUENCE [LARGE SCALE GENOMIC DNA]</scope>
    <source>
        <strain evidence="2 3">NBRC 14495</strain>
    </source>
</reference>